<organism evidence="3 4">
    <name type="scientific">Acinetobacter boissieri</name>
    <dbReference type="NCBI Taxonomy" id="1219383"/>
    <lineage>
        <taxon>Bacteria</taxon>
        <taxon>Pseudomonadati</taxon>
        <taxon>Pseudomonadota</taxon>
        <taxon>Gammaproteobacteria</taxon>
        <taxon>Moraxellales</taxon>
        <taxon>Moraxellaceae</taxon>
        <taxon>Acinetobacter</taxon>
    </lineage>
</organism>
<keyword evidence="4" id="KW-1185">Reference proteome</keyword>
<reference evidence="4" key="1">
    <citation type="submission" date="2016-09" db="EMBL/GenBank/DDBJ databases">
        <authorList>
            <person name="Varghese N."/>
            <person name="Submissions S."/>
        </authorList>
    </citation>
    <scope>NUCLEOTIDE SEQUENCE [LARGE SCALE GENOMIC DNA]</scope>
    <source>
        <strain evidence="4">ANC 4422</strain>
    </source>
</reference>
<evidence type="ECO:0000313" key="3">
    <source>
        <dbReference type="EMBL" id="SDC13509.1"/>
    </source>
</evidence>
<sequence>MPKYSICLNMIVKNEANIIVDTLNNIRSYINIDYVVICDTGSTDATIAVIEHYLTQHQLAGEVHSHTWVDFAHNRNLALAQCEGKADYILVFDADDRFHGQFKLPDMLSEDVYKFQFKSDAREFFYTRQLLFKNNDCLHWVGVLHESLVEKETVTRCLLSGDYYVQTGHFGARSQDPNKYLKDALLLQQAYETEQDAMLKARYAYYCATSYYSYGDTEQAKVWFNLRINMGSTLENKMETYLACRHLGTLYQQDKQFELATFIWLKGASICPKYLEYLYEVSLLYKSLGDIQIAYDMAMLAKYRQYHEGGTALEPNIINYGLDYQMLTLALPLGRQNEAYVAWKRLLEQPFFSEQLNSELLAYQSDFTELMLQEDPSIQQQIEQSMQQLHATTPSRH</sequence>
<dbReference type="STRING" id="1219383.SAMN05421733_1107"/>
<dbReference type="OrthoDB" id="9815923at2"/>
<dbReference type="Gene3D" id="3.90.550.10">
    <property type="entry name" value="Spore Coat Polysaccharide Biosynthesis Protein SpsA, Chain A"/>
    <property type="match status" value="1"/>
</dbReference>
<evidence type="ECO:0000313" key="4">
    <source>
        <dbReference type="Proteomes" id="UP000242501"/>
    </source>
</evidence>
<accession>A0A1G6J4G6</accession>
<feature type="domain" description="Glycosyltransferase 2-like" evidence="2">
    <location>
        <begin position="10"/>
        <end position="108"/>
    </location>
</feature>
<evidence type="ECO:0000256" key="1">
    <source>
        <dbReference type="ARBA" id="ARBA00038494"/>
    </source>
</evidence>
<dbReference type="AlphaFoldDB" id="A0A1G6J4G6"/>
<dbReference type="InterPro" id="IPR029044">
    <property type="entry name" value="Nucleotide-diphossugar_trans"/>
</dbReference>
<gene>
    <name evidence="3" type="ORF">SAMN05421733_1107</name>
</gene>
<proteinExistence type="inferred from homology"/>
<dbReference type="Proteomes" id="UP000242501">
    <property type="component" value="Unassembled WGS sequence"/>
</dbReference>
<keyword evidence="3" id="KW-0808">Transferase</keyword>
<dbReference type="PANTHER" id="PTHR43630:SF2">
    <property type="entry name" value="GLYCOSYLTRANSFERASE"/>
    <property type="match status" value="1"/>
</dbReference>
<dbReference type="PANTHER" id="PTHR43630">
    <property type="entry name" value="POLY-BETA-1,6-N-ACETYL-D-GLUCOSAMINE SYNTHASE"/>
    <property type="match status" value="1"/>
</dbReference>
<dbReference type="RefSeq" id="WP_092749342.1">
    <property type="nucleotide sequence ID" value="NZ_FMYL01000010.1"/>
</dbReference>
<protein>
    <submittedName>
        <fullName evidence="3">Glycosyltransferase involved in cell wall bisynthesis</fullName>
    </submittedName>
</protein>
<name>A0A1G6J4G6_9GAMM</name>
<dbReference type="EMBL" id="FMYL01000010">
    <property type="protein sequence ID" value="SDC13509.1"/>
    <property type="molecule type" value="Genomic_DNA"/>
</dbReference>
<dbReference type="Gene3D" id="1.25.40.10">
    <property type="entry name" value="Tetratricopeptide repeat domain"/>
    <property type="match status" value="1"/>
</dbReference>
<dbReference type="Pfam" id="PF00535">
    <property type="entry name" value="Glycos_transf_2"/>
    <property type="match status" value="1"/>
</dbReference>
<dbReference type="SUPFAM" id="SSF48452">
    <property type="entry name" value="TPR-like"/>
    <property type="match status" value="1"/>
</dbReference>
<dbReference type="GO" id="GO:0016740">
    <property type="term" value="F:transferase activity"/>
    <property type="evidence" value="ECO:0007669"/>
    <property type="project" value="UniProtKB-KW"/>
</dbReference>
<dbReference type="InterPro" id="IPR001173">
    <property type="entry name" value="Glyco_trans_2-like"/>
</dbReference>
<evidence type="ECO:0000259" key="2">
    <source>
        <dbReference type="Pfam" id="PF00535"/>
    </source>
</evidence>
<dbReference type="SUPFAM" id="SSF53448">
    <property type="entry name" value="Nucleotide-diphospho-sugar transferases"/>
    <property type="match status" value="1"/>
</dbReference>
<dbReference type="InterPro" id="IPR011990">
    <property type="entry name" value="TPR-like_helical_dom_sf"/>
</dbReference>
<comment type="similarity">
    <text evidence="1">Belongs to the glycosyltransferase 2 family. WaaE/KdtX subfamily.</text>
</comment>